<sequence>MIVFTPYFFLAPRKRAWAVPKFWARSLLWLMKVTVGTDHVVKGLENLPEGSYIIAPKHQSAWDTFAFLPWWPDPVYILKRELTWIPLFGWYIAKMRMIPIDRGNRLRAIESVNRGANRVIREGRQIVIYPEGTRRSPGAEPAYKMGIVNLYETLGIPVVPIAHNAGLYWRRRSFMRYPGTIEVEVLEPIMPGLGREEFRKELIRRTEEACDRQLLALADDPAAPPFPETAKRRVAELRAGTVSPAAS</sequence>
<dbReference type="KEGG" id="orm:HTY61_17590"/>
<dbReference type="GO" id="GO:0006654">
    <property type="term" value="P:phosphatidic acid biosynthetic process"/>
    <property type="evidence" value="ECO:0007669"/>
    <property type="project" value="TreeGrafter"/>
</dbReference>
<gene>
    <name evidence="5" type="ORF">HTY61_17590</name>
</gene>
<evidence type="ECO:0000256" key="1">
    <source>
        <dbReference type="ARBA" id="ARBA00005189"/>
    </source>
</evidence>
<dbReference type="RefSeq" id="WP_175278627.1">
    <property type="nucleotide sequence ID" value="NZ_CP054836.1"/>
</dbReference>
<reference evidence="5 6" key="1">
    <citation type="submission" date="2020-06" db="EMBL/GenBank/DDBJ databases">
        <title>Oricola thermophila sp. nov. isolated from a tidal sediments.</title>
        <authorList>
            <person name="Kwon K.K."/>
            <person name="Yang S.-H."/>
            <person name="Park M.-J."/>
        </authorList>
    </citation>
    <scope>NUCLEOTIDE SEQUENCE [LARGE SCALE GENOMIC DNA]</scope>
    <source>
        <strain evidence="5 6">MEBiC13590</strain>
    </source>
</reference>
<dbReference type="EMBL" id="CP054836">
    <property type="protein sequence ID" value="QKV20737.1"/>
    <property type="molecule type" value="Genomic_DNA"/>
</dbReference>
<dbReference type="AlphaFoldDB" id="A0A6N1VP81"/>
<name>A0A6N1VP81_9HYPH</name>
<evidence type="ECO:0000313" key="5">
    <source>
        <dbReference type="EMBL" id="QKV20737.1"/>
    </source>
</evidence>
<dbReference type="PANTHER" id="PTHR10434">
    <property type="entry name" value="1-ACYL-SN-GLYCEROL-3-PHOSPHATE ACYLTRANSFERASE"/>
    <property type="match status" value="1"/>
</dbReference>
<evidence type="ECO:0000313" key="6">
    <source>
        <dbReference type="Proteomes" id="UP000509367"/>
    </source>
</evidence>
<dbReference type="Pfam" id="PF01553">
    <property type="entry name" value="Acyltransferase"/>
    <property type="match status" value="1"/>
</dbReference>
<dbReference type="SMART" id="SM00563">
    <property type="entry name" value="PlsC"/>
    <property type="match status" value="1"/>
</dbReference>
<evidence type="ECO:0000256" key="3">
    <source>
        <dbReference type="ARBA" id="ARBA00023315"/>
    </source>
</evidence>
<dbReference type="CDD" id="cd07989">
    <property type="entry name" value="LPLAT_AGPAT-like"/>
    <property type="match status" value="1"/>
</dbReference>
<keyword evidence="2 5" id="KW-0808">Transferase</keyword>
<feature type="domain" description="Phospholipid/glycerol acyltransferase" evidence="4">
    <location>
        <begin position="52"/>
        <end position="166"/>
    </location>
</feature>
<comment type="pathway">
    <text evidence="1">Lipid metabolism.</text>
</comment>
<dbReference type="InterPro" id="IPR002123">
    <property type="entry name" value="Plipid/glycerol_acylTrfase"/>
</dbReference>
<evidence type="ECO:0000259" key="4">
    <source>
        <dbReference type="SMART" id="SM00563"/>
    </source>
</evidence>
<dbReference type="Proteomes" id="UP000509367">
    <property type="component" value="Chromosome"/>
</dbReference>
<keyword evidence="6" id="KW-1185">Reference proteome</keyword>
<dbReference type="SUPFAM" id="SSF69593">
    <property type="entry name" value="Glycerol-3-phosphate (1)-acyltransferase"/>
    <property type="match status" value="1"/>
</dbReference>
<dbReference type="PANTHER" id="PTHR10434:SF40">
    <property type="entry name" value="1-ACYL-SN-GLYCEROL-3-PHOSPHATE ACYLTRANSFERASE"/>
    <property type="match status" value="1"/>
</dbReference>
<evidence type="ECO:0000256" key="2">
    <source>
        <dbReference type="ARBA" id="ARBA00022679"/>
    </source>
</evidence>
<proteinExistence type="predicted"/>
<keyword evidence="3 5" id="KW-0012">Acyltransferase</keyword>
<dbReference type="GO" id="GO:0003841">
    <property type="term" value="F:1-acylglycerol-3-phosphate O-acyltransferase activity"/>
    <property type="evidence" value="ECO:0007669"/>
    <property type="project" value="TreeGrafter"/>
</dbReference>
<organism evidence="5 6">
    <name type="scientific">Oricola thermophila</name>
    <dbReference type="NCBI Taxonomy" id="2742145"/>
    <lineage>
        <taxon>Bacteria</taxon>
        <taxon>Pseudomonadati</taxon>
        <taxon>Pseudomonadota</taxon>
        <taxon>Alphaproteobacteria</taxon>
        <taxon>Hyphomicrobiales</taxon>
        <taxon>Ahrensiaceae</taxon>
        <taxon>Oricola</taxon>
    </lineage>
</organism>
<protein>
    <submittedName>
        <fullName evidence="5">1-acyl-sn-glycerol-3-phosphate acyltransferase</fullName>
    </submittedName>
</protein>
<accession>A0A6N1VP81</accession>